<evidence type="ECO:0000259" key="6">
    <source>
        <dbReference type="Pfam" id="PF25137"/>
    </source>
</evidence>
<comment type="caution">
    <text evidence="7">The sequence shown here is derived from an EMBL/GenBank/DDBJ whole genome shotgun (WGS) entry which is preliminary data.</text>
</comment>
<keyword evidence="4" id="KW-0520">NAD</keyword>
<dbReference type="Pfam" id="PF00465">
    <property type="entry name" value="Fe-ADH"/>
    <property type="match status" value="1"/>
</dbReference>
<dbReference type="OrthoDB" id="9815791at2"/>
<feature type="domain" description="Fe-containing alcohol dehydrogenase-like C-terminal" evidence="6">
    <location>
        <begin position="177"/>
        <end position="372"/>
    </location>
</feature>
<dbReference type="PROSITE" id="PS00913">
    <property type="entry name" value="ADH_IRON_1"/>
    <property type="match status" value="1"/>
</dbReference>
<evidence type="ECO:0000256" key="1">
    <source>
        <dbReference type="ARBA" id="ARBA00001962"/>
    </source>
</evidence>
<evidence type="ECO:0000256" key="2">
    <source>
        <dbReference type="ARBA" id="ARBA00007358"/>
    </source>
</evidence>
<evidence type="ECO:0000256" key="4">
    <source>
        <dbReference type="ARBA" id="ARBA00023027"/>
    </source>
</evidence>
<dbReference type="GO" id="GO:0046872">
    <property type="term" value="F:metal ion binding"/>
    <property type="evidence" value="ECO:0007669"/>
    <property type="project" value="InterPro"/>
</dbReference>
<accession>A0A2N7UII7</accession>
<organism evidence="7 8">
    <name type="scientific">Halomonas urumqiensis</name>
    <dbReference type="NCBI Taxonomy" id="1684789"/>
    <lineage>
        <taxon>Bacteria</taxon>
        <taxon>Pseudomonadati</taxon>
        <taxon>Pseudomonadota</taxon>
        <taxon>Gammaproteobacteria</taxon>
        <taxon>Oceanospirillales</taxon>
        <taxon>Halomonadaceae</taxon>
        <taxon>Halomonas</taxon>
    </lineage>
</organism>
<dbReference type="InterPro" id="IPR018211">
    <property type="entry name" value="ADH_Fe_CS"/>
</dbReference>
<keyword evidence="3" id="KW-0560">Oxidoreductase</keyword>
<evidence type="ECO:0000313" key="7">
    <source>
        <dbReference type="EMBL" id="PMR80220.1"/>
    </source>
</evidence>
<name>A0A2N7UII7_9GAMM</name>
<comment type="similarity">
    <text evidence="2">Belongs to the iron-containing alcohol dehydrogenase family.</text>
</comment>
<sequence>MRTMQFAIRPMIHDYDTFAAFEDAHVVGPRDLIFTQRILYKTFFSHTQAQTLFYDDFCDGEPTDIAVDAMLIDVRSRDFDRLIAIGGGSILDCAKVLALNSNESVDSLFAQGVQPRRKVELILSPTTCGTGSEVTCVSVFDFPETGSKMGKGFDAGFADHAVLIDEFLSKIPYQVFATSSADALVHALEIYLAPKANAYTDVFCLAAVQTILRGYKRMTELGPSVIREDAKAYLAASNMAGIALANILAGGVHAIAMHFGSEHHVPHGEVTRLFLPPVFKIYYEKAPNGKIADIANLIEEILGPCDPGCTPFDVLDELLAKVVPTRRLSEYGMDAGDANRYADKVIETQQRLLVNNYTPLSKTDIVQVYSQLM</sequence>
<evidence type="ECO:0000256" key="3">
    <source>
        <dbReference type="ARBA" id="ARBA00023002"/>
    </source>
</evidence>
<dbReference type="GO" id="GO:0004022">
    <property type="term" value="F:alcohol dehydrogenase (NAD+) activity"/>
    <property type="evidence" value="ECO:0007669"/>
    <property type="project" value="TreeGrafter"/>
</dbReference>
<evidence type="ECO:0000313" key="8">
    <source>
        <dbReference type="Proteomes" id="UP000235547"/>
    </source>
</evidence>
<evidence type="ECO:0000259" key="5">
    <source>
        <dbReference type="Pfam" id="PF00465"/>
    </source>
</evidence>
<feature type="domain" description="Alcohol dehydrogenase iron-type/glycerol dehydrogenase GldA" evidence="5">
    <location>
        <begin position="34"/>
        <end position="163"/>
    </location>
</feature>
<dbReference type="InterPro" id="IPR001670">
    <property type="entry name" value="ADH_Fe/GldA"/>
</dbReference>
<keyword evidence="8" id="KW-1185">Reference proteome</keyword>
<dbReference type="Proteomes" id="UP000235547">
    <property type="component" value="Unassembled WGS sequence"/>
</dbReference>
<dbReference type="InterPro" id="IPR056798">
    <property type="entry name" value="ADH_Fe_C"/>
</dbReference>
<proteinExistence type="inferred from homology"/>
<dbReference type="Pfam" id="PF25137">
    <property type="entry name" value="ADH_Fe_C"/>
    <property type="match status" value="1"/>
</dbReference>
<dbReference type="EMBL" id="PNRG01000019">
    <property type="protein sequence ID" value="PMR80220.1"/>
    <property type="molecule type" value="Genomic_DNA"/>
</dbReference>
<dbReference type="Gene3D" id="3.40.50.1970">
    <property type="match status" value="1"/>
</dbReference>
<protein>
    <submittedName>
        <fullName evidence="7">4-hydroxybutyrate dehydrogenase</fullName>
    </submittedName>
</protein>
<dbReference type="SUPFAM" id="SSF56796">
    <property type="entry name" value="Dehydroquinate synthase-like"/>
    <property type="match status" value="1"/>
</dbReference>
<dbReference type="PANTHER" id="PTHR11496:SF102">
    <property type="entry name" value="ALCOHOL DEHYDROGENASE 4"/>
    <property type="match status" value="1"/>
</dbReference>
<reference evidence="7 8" key="1">
    <citation type="submission" date="2018-01" db="EMBL/GenBank/DDBJ databases">
        <title>Halomonas endophytica sp. nov., isolated from storage liquid in the stems of Populus euphratica.</title>
        <authorList>
            <person name="Chen C."/>
        </authorList>
    </citation>
    <scope>NUCLEOTIDE SEQUENCE [LARGE SCALE GENOMIC DNA]</scope>
    <source>
        <strain evidence="7 8">BZ-SZ-XJ27</strain>
    </source>
</reference>
<dbReference type="AlphaFoldDB" id="A0A2N7UII7"/>
<gene>
    <name evidence="7" type="ORF">C1H70_09380</name>
</gene>
<dbReference type="PANTHER" id="PTHR11496">
    <property type="entry name" value="ALCOHOL DEHYDROGENASE"/>
    <property type="match status" value="1"/>
</dbReference>
<comment type="cofactor">
    <cofactor evidence="1">
        <name>Fe cation</name>
        <dbReference type="ChEBI" id="CHEBI:24875"/>
    </cofactor>
</comment>
<dbReference type="InterPro" id="IPR039697">
    <property type="entry name" value="Alcohol_dehydrogenase_Fe"/>
</dbReference>
<dbReference type="Gene3D" id="1.20.1090.10">
    <property type="entry name" value="Dehydroquinate synthase-like - alpha domain"/>
    <property type="match status" value="1"/>
</dbReference>